<name>A0A5K1K730_9APHY</name>
<protein>
    <submittedName>
        <fullName evidence="2">Uncharacterized protein</fullName>
    </submittedName>
</protein>
<feature type="compositionally biased region" description="Acidic residues" evidence="1">
    <location>
        <begin position="380"/>
        <end position="395"/>
    </location>
</feature>
<sequence length="395" mass="44031">MDTCAEFERDALLGREEREFPGERERQIRLRHGAVEREDWSLSDRIPRPSQGRVDVGSPNHFLQLSRLSRRHTVFPSRPPSRAHHGQGPEPPCALGDDSDAVFPSSASAQESPGQVRLQAQIPSVELAGTDGSRAILRGARGHRTVAYEPVPIPLPMLFHANPQPGRHRSTLSNEALGRPTRRRALFVYATNAGYARGTLRGLFDGGIRTFSGNDNAKMRYTPRTFRDEVFLAFAAKLPGWPPHIRFCNLSSSGAPSPSEMLELIHLIRCGVLRFEEATAEEMEAARLDVANAMPGPLFPAALPKVARRDIGSRRPRFDERGEVIAPRYERNGPKSMAWIDEEGEDYEAGERAGWRPVTMWKDGIECVWEGGSWRLSEDAAGEDAAEEDPILDWD</sequence>
<proteinExistence type="predicted"/>
<accession>A0A5K1K730</accession>
<evidence type="ECO:0000256" key="1">
    <source>
        <dbReference type="SAM" id="MobiDB-lite"/>
    </source>
</evidence>
<feature type="region of interest" description="Disordered" evidence="1">
    <location>
        <begin position="74"/>
        <end position="117"/>
    </location>
</feature>
<gene>
    <name evidence="2" type="primary">I1S2J9</name>
</gene>
<feature type="compositionally biased region" description="Basic and acidic residues" evidence="1">
    <location>
        <begin position="36"/>
        <end position="47"/>
    </location>
</feature>
<dbReference type="EMBL" id="LR729623">
    <property type="protein sequence ID" value="VWP01736.1"/>
    <property type="molecule type" value="Genomic_DNA"/>
</dbReference>
<evidence type="ECO:0000313" key="2">
    <source>
        <dbReference type="EMBL" id="VWP01736.1"/>
    </source>
</evidence>
<feature type="region of interest" description="Disordered" evidence="1">
    <location>
        <begin position="36"/>
        <end position="59"/>
    </location>
</feature>
<organism evidence="2">
    <name type="scientific">Ganoderma boninense</name>
    <dbReference type="NCBI Taxonomy" id="34458"/>
    <lineage>
        <taxon>Eukaryota</taxon>
        <taxon>Fungi</taxon>
        <taxon>Dikarya</taxon>
        <taxon>Basidiomycota</taxon>
        <taxon>Agaricomycotina</taxon>
        <taxon>Agaricomycetes</taxon>
        <taxon>Polyporales</taxon>
        <taxon>Polyporaceae</taxon>
        <taxon>Ganoderma</taxon>
    </lineage>
</organism>
<feature type="region of interest" description="Disordered" evidence="1">
    <location>
        <begin position="376"/>
        <end position="395"/>
    </location>
</feature>
<dbReference type="AlphaFoldDB" id="A0A5K1K730"/>
<reference evidence="2" key="1">
    <citation type="submission" date="2019-10" db="EMBL/GenBank/DDBJ databases">
        <authorList>
            <person name="Nor Muhammad N."/>
        </authorList>
    </citation>
    <scope>NUCLEOTIDE SEQUENCE</scope>
</reference>